<keyword evidence="3 10" id="KW-0812">Transmembrane</keyword>
<keyword evidence="4" id="KW-0677">Repeat</keyword>
<dbReference type="PANTHER" id="PTHR24372:SF77">
    <property type="entry name" value="G-PROTEIN COUPLED RECEPTORS FAMILY 1 PROFILE DOMAIN-CONTAINING PROTEIN"/>
    <property type="match status" value="1"/>
</dbReference>
<feature type="region of interest" description="Disordered" evidence="9">
    <location>
        <begin position="1144"/>
        <end position="1167"/>
    </location>
</feature>
<feature type="disulfide bond" evidence="8">
    <location>
        <begin position="84"/>
        <end position="99"/>
    </location>
</feature>
<dbReference type="Pfam" id="PF00001">
    <property type="entry name" value="7tm_1"/>
    <property type="match status" value="1"/>
</dbReference>
<keyword evidence="13" id="KW-1185">Reference proteome</keyword>
<evidence type="ECO:0000256" key="6">
    <source>
        <dbReference type="ARBA" id="ARBA00023136"/>
    </source>
</evidence>
<evidence type="ECO:0000313" key="13">
    <source>
        <dbReference type="Proteomes" id="UP001642483"/>
    </source>
</evidence>
<dbReference type="SUPFAM" id="SSF81321">
    <property type="entry name" value="Family A G protein-coupled receptor-like"/>
    <property type="match status" value="1"/>
</dbReference>
<protein>
    <recommendedName>
        <fullName evidence="11">G-protein coupled receptors family 1 profile domain-containing protein</fullName>
    </recommendedName>
</protein>
<dbReference type="PRINTS" id="PR00261">
    <property type="entry name" value="LDLRECEPTOR"/>
</dbReference>
<evidence type="ECO:0000256" key="1">
    <source>
        <dbReference type="ARBA" id="ARBA00004370"/>
    </source>
</evidence>
<feature type="disulfide bond" evidence="8">
    <location>
        <begin position="215"/>
        <end position="230"/>
    </location>
</feature>
<feature type="compositionally biased region" description="Polar residues" evidence="9">
    <location>
        <begin position="1150"/>
        <end position="1167"/>
    </location>
</feature>
<dbReference type="InterPro" id="IPR017452">
    <property type="entry name" value="GPCR_Rhodpsn_7TM"/>
</dbReference>
<dbReference type="EMBL" id="CAWYQH010000079">
    <property type="protein sequence ID" value="CAK8681066.1"/>
    <property type="molecule type" value="Genomic_DNA"/>
</dbReference>
<keyword evidence="5 10" id="KW-1133">Transmembrane helix</keyword>
<evidence type="ECO:0000259" key="11">
    <source>
        <dbReference type="PROSITE" id="PS50262"/>
    </source>
</evidence>
<name>A0ABP0FQY1_CLALP</name>
<dbReference type="Gene3D" id="4.10.400.10">
    <property type="entry name" value="Low-density Lipoprotein Receptor"/>
    <property type="match status" value="3"/>
</dbReference>
<keyword evidence="2" id="KW-0433">Leucine-rich repeat</keyword>
<comment type="caution">
    <text evidence="12">The sequence shown here is derived from an EMBL/GenBank/DDBJ whole genome shotgun (WGS) entry which is preliminary data.</text>
</comment>
<feature type="transmembrane region" description="Helical" evidence="10">
    <location>
        <begin position="790"/>
        <end position="810"/>
    </location>
</feature>
<feature type="transmembrane region" description="Helical" evidence="10">
    <location>
        <begin position="918"/>
        <end position="940"/>
    </location>
</feature>
<evidence type="ECO:0000256" key="5">
    <source>
        <dbReference type="ARBA" id="ARBA00022989"/>
    </source>
</evidence>
<dbReference type="Pfam" id="PF00057">
    <property type="entry name" value="Ldl_recept_a"/>
    <property type="match status" value="1"/>
</dbReference>
<feature type="domain" description="G-protein coupled receptors family 1 profile" evidence="11">
    <location>
        <begin position="804"/>
        <end position="1125"/>
    </location>
</feature>
<dbReference type="Gene3D" id="1.20.1070.10">
    <property type="entry name" value="Rhodopsin 7-helix transmembrane proteins"/>
    <property type="match status" value="1"/>
</dbReference>
<dbReference type="PROSITE" id="PS50068">
    <property type="entry name" value="LDLRA_2"/>
    <property type="match status" value="8"/>
</dbReference>
<feature type="transmembrane region" description="Helical" evidence="10">
    <location>
        <begin position="869"/>
        <end position="897"/>
    </location>
</feature>
<evidence type="ECO:0000256" key="8">
    <source>
        <dbReference type="PROSITE-ProRule" id="PRU00124"/>
    </source>
</evidence>
<evidence type="ECO:0000256" key="3">
    <source>
        <dbReference type="ARBA" id="ARBA00022692"/>
    </source>
</evidence>
<gene>
    <name evidence="12" type="ORF">CVLEPA_LOCUS11305</name>
</gene>
<dbReference type="CDD" id="cd00112">
    <property type="entry name" value="LDLa"/>
    <property type="match status" value="2"/>
</dbReference>
<feature type="disulfide bond" evidence="8">
    <location>
        <begin position="317"/>
        <end position="332"/>
    </location>
</feature>
<comment type="caution">
    <text evidence="8">Lacks conserved residue(s) required for the propagation of feature annotation.</text>
</comment>
<feature type="transmembrane region" description="Helical" evidence="10">
    <location>
        <begin position="1024"/>
        <end position="1047"/>
    </location>
</feature>
<reference evidence="12 13" key="1">
    <citation type="submission" date="2024-02" db="EMBL/GenBank/DDBJ databases">
        <authorList>
            <person name="Daric V."/>
            <person name="Darras S."/>
        </authorList>
    </citation>
    <scope>NUCLEOTIDE SEQUENCE [LARGE SCALE GENOMIC DNA]</scope>
</reference>
<sequence length="1167" mass="129138">MFPEQCLTVENFLSAPLSEMKSIAVSLCMLMLVSSQRPQRQLDSSYCHYHDFLTTCPDGEFNCNCEKENSFDLPPACISRTWVCDGQNDCPDGSDEWGCICQPGEFQCGCDEAGGTCPHLYQCIGSDKVCDGKPDCASLRDEYDVQCPNQTGETCTNGGYIDSAWRCNGIEVCGDGSDERDCPLACGPTENRCDCFSEDGNNCKLNPCYAIYERCDGVANCEDGTDERDCDCAANNLMHCDCHQIGNYTCETVGVVCYSFSRDRCDGNLDCVDSSDELDCSCPEERATPCDCNQPGNYTCRKEGAEIICYSQSTETCDQYSECTDGTDEKGCVCPQDHFTCNCFTETDPSCTRNVGCIPINSVNDGMFDCPDKEDEDFVKSLHIDQCDGVRIELFRFDDAAFCSSDFCNIATCSRALALGCDFPDCVTYDVLCTSSGVGSKEITDRGQNCTKFFQCQDQSLLLSHRFCNGKVECGDGSDEIINRPGFKCSSSVSPNVCVLPQWNLYDDVAQCQDQSDLCFGEDGSFHCFQCLDKRLIVSASQVCDDVIDCYDLSDECLCASTDLTICSTVLAQVDSSTLQCRKNESACSNGITSLQLSDALCNDVSQCVGNIDESNCALGEPSTLCETKFGKVFAKHCDGRPECMDFSDECVGCPSPPAFCNDSCHSFYSLGDRYCDGYVDQAWFYINDSNCPRGFDEENCPQRFRCPSKDQISIDSMQVCDGVRDCDDGTDENEERCPTRHYCDTEVGGKISIPQKFVLDGKRDCRDGSDEFRPGIFSSRYNLIGNIGLYVWFLIVAIVTLSGNIYVIILTALQLRNNEMNHGLKCNHVLILHLALSDFLMGVYLIIVVSKTAEYSGVYSAYDYSWRSGALCAAAGSLSLISSQTSVFMMVILTAFRLFSLLRPFHAQQASTRAWKIVAVCAWVVSLMLVILSNTLRYFKPIVLFPTLFSDVDHVSDEYVIDFACRVASLTNSTVPASGNRWEYANRVLAEQSSQLPTPGDIGYYGTTSVCLPSFYVTPKDRYSGFSITIITIDLLAFLFVLAGYATIWRRTTKRPTTQDPALNQIRKTQNRIARLIVTDFCCWMPICILVYLNFGGVKVSPEADIITAGLLLPINSALNPILYSPFVESFFETLTRRVMERSRRRTKSVTTDNISMHTATTPGGQ</sequence>
<dbReference type="PANTHER" id="PTHR24372">
    <property type="entry name" value="GLYCOPROTEIN HORMONE RECEPTOR"/>
    <property type="match status" value="1"/>
</dbReference>
<evidence type="ECO:0000256" key="2">
    <source>
        <dbReference type="ARBA" id="ARBA00022614"/>
    </source>
</evidence>
<feature type="transmembrane region" description="Helical" evidence="10">
    <location>
        <begin position="1074"/>
        <end position="1096"/>
    </location>
</feature>
<evidence type="ECO:0000256" key="4">
    <source>
        <dbReference type="ARBA" id="ARBA00022737"/>
    </source>
</evidence>
<evidence type="ECO:0000256" key="10">
    <source>
        <dbReference type="SAM" id="Phobius"/>
    </source>
</evidence>
<evidence type="ECO:0000256" key="7">
    <source>
        <dbReference type="ARBA" id="ARBA00023157"/>
    </source>
</evidence>
<evidence type="ECO:0000256" key="9">
    <source>
        <dbReference type="SAM" id="MobiDB-lite"/>
    </source>
</evidence>
<keyword evidence="6 10" id="KW-0472">Membrane</keyword>
<feature type="disulfide bond" evidence="8">
    <location>
        <begin position="456"/>
        <end position="474"/>
    </location>
</feature>
<feature type="disulfide bond" evidence="8">
    <location>
        <begin position="167"/>
        <end position="182"/>
    </location>
</feature>
<dbReference type="InterPro" id="IPR036055">
    <property type="entry name" value="LDL_receptor-like_sf"/>
</dbReference>
<feature type="transmembrane region" description="Helical" evidence="10">
    <location>
        <begin position="830"/>
        <end position="849"/>
    </location>
</feature>
<dbReference type="InterPro" id="IPR000276">
    <property type="entry name" value="GPCR_Rhodpsn"/>
</dbReference>
<evidence type="ECO:0000313" key="12">
    <source>
        <dbReference type="EMBL" id="CAK8681066.1"/>
    </source>
</evidence>
<organism evidence="12 13">
    <name type="scientific">Clavelina lepadiformis</name>
    <name type="common">Light-bulb sea squirt</name>
    <name type="synonym">Ascidia lepadiformis</name>
    <dbReference type="NCBI Taxonomy" id="159417"/>
    <lineage>
        <taxon>Eukaryota</taxon>
        <taxon>Metazoa</taxon>
        <taxon>Chordata</taxon>
        <taxon>Tunicata</taxon>
        <taxon>Ascidiacea</taxon>
        <taxon>Aplousobranchia</taxon>
        <taxon>Clavelinidae</taxon>
        <taxon>Clavelina</taxon>
    </lineage>
</organism>
<keyword evidence="7 8" id="KW-1015">Disulfide bond</keyword>
<accession>A0ABP0FQY1</accession>
<dbReference type="Proteomes" id="UP001642483">
    <property type="component" value="Unassembled WGS sequence"/>
</dbReference>
<dbReference type="InterPro" id="IPR002172">
    <property type="entry name" value="LDrepeatLR_classA_rpt"/>
</dbReference>
<feature type="disulfide bond" evidence="8">
    <location>
        <begin position="155"/>
        <end position="173"/>
    </location>
</feature>
<feature type="transmembrane region" description="Helical" evidence="10">
    <location>
        <begin position="1116"/>
        <end position="1137"/>
    </location>
</feature>
<comment type="subcellular location">
    <subcellularLocation>
        <location evidence="1">Membrane</location>
    </subcellularLocation>
</comment>
<proteinExistence type="predicted"/>
<dbReference type="PROSITE" id="PS50262">
    <property type="entry name" value="G_PROTEIN_RECEP_F1_2"/>
    <property type="match status" value="1"/>
</dbReference>
<dbReference type="SUPFAM" id="SSF57424">
    <property type="entry name" value="LDL receptor-like module"/>
    <property type="match status" value="4"/>
</dbReference>
<dbReference type="SMART" id="SM00192">
    <property type="entry name" value="LDLa"/>
    <property type="match status" value="12"/>
</dbReference>
<feature type="disulfide bond" evidence="8">
    <location>
        <begin position="265"/>
        <end position="280"/>
    </location>
</feature>